<feature type="signal peptide" evidence="1">
    <location>
        <begin position="1"/>
        <end position="34"/>
    </location>
</feature>
<keyword evidence="3" id="KW-1185">Reference proteome</keyword>
<dbReference type="InterPro" id="IPR011050">
    <property type="entry name" value="Pectin_lyase_fold/virulence"/>
</dbReference>
<comment type="caution">
    <text evidence="2">The sequence shown here is derived from an EMBL/GenBank/DDBJ whole genome shotgun (WGS) entry which is preliminary data.</text>
</comment>
<evidence type="ECO:0000256" key="1">
    <source>
        <dbReference type="SAM" id="SignalP"/>
    </source>
</evidence>
<sequence>MLARRVNPVHPRTTPLARSLALACGLACTANALAATPEPHGGANIVVQNCDDDGSGSLREAVRDLAVSGDTIDLRSLSCSTITLTSGAIAVDLDDLTVLGPPRRIAVSGHRQSPVVVHLGHGTLAFHDVAITAGRRYVEDAPARGGCLYSQGDVLLDDVTLSDCVAGSPQAAAGGGLFVAGDLVLLNSVVTGAQAITGSGGASGGGARVGGHLTAKYSAFTYNSTGATEASGVSTCGAAAAANATLVGSSIVGNSAAYFGGLCAEDANASAPLRVSNSTIADNLSRGTAPSTGGTGLDARGALTVSNSTIAHNLQAAAGDGVGLYARTGASIESSIVAGNASDSGAQPADLAGGPGASVAGSHNLIRASTLPLPPDTLDADPRLRAVAVFPGGRPTAYVRAPREDSPAIDAGSNPLGLVYDQRGAPNVRVSGPAADIGAVELDHDTIFADGFDVDG</sequence>
<proteinExistence type="predicted"/>
<feature type="chain" id="PRO_5045377740" evidence="1">
    <location>
        <begin position="35"/>
        <end position="456"/>
    </location>
</feature>
<protein>
    <submittedName>
        <fullName evidence="2">Choice-of-anchor Q domain-containing protein</fullName>
    </submittedName>
</protein>
<accession>A0ABV9QXZ7</accession>
<organism evidence="2 3">
    <name type="scientific">Dokdonella ginsengisoli</name>
    <dbReference type="NCBI Taxonomy" id="363846"/>
    <lineage>
        <taxon>Bacteria</taxon>
        <taxon>Pseudomonadati</taxon>
        <taxon>Pseudomonadota</taxon>
        <taxon>Gammaproteobacteria</taxon>
        <taxon>Lysobacterales</taxon>
        <taxon>Rhodanobacteraceae</taxon>
        <taxon>Dokdonella</taxon>
    </lineage>
</organism>
<dbReference type="InterPro" id="IPR059226">
    <property type="entry name" value="Choice_anch_Q_dom"/>
</dbReference>
<evidence type="ECO:0000313" key="2">
    <source>
        <dbReference type="EMBL" id="MFC4821495.1"/>
    </source>
</evidence>
<evidence type="ECO:0000313" key="3">
    <source>
        <dbReference type="Proteomes" id="UP001595886"/>
    </source>
</evidence>
<dbReference type="Proteomes" id="UP001595886">
    <property type="component" value="Unassembled WGS sequence"/>
</dbReference>
<dbReference type="EMBL" id="JBHSHD010000010">
    <property type="protein sequence ID" value="MFC4821495.1"/>
    <property type="molecule type" value="Genomic_DNA"/>
</dbReference>
<keyword evidence="1" id="KW-0732">Signal</keyword>
<gene>
    <name evidence="2" type="ORF">ACFO6Q_14270</name>
</gene>
<reference evidence="3" key="1">
    <citation type="journal article" date="2019" name="Int. J. Syst. Evol. Microbiol.">
        <title>The Global Catalogue of Microorganisms (GCM) 10K type strain sequencing project: providing services to taxonomists for standard genome sequencing and annotation.</title>
        <authorList>
            <consortium name="The Broad Institute Genomics Platform"/>
            <consortium name="The Broad Institute Genome Sequencing Center for Infectious Disease"/>
            <person name="Wu L."/>
            <person name="Ma J."/>
        </authorList>
    </citation>
    <scope>NUCLEOTIDE SEQUENCE [LARGE SCALE GENOMIC DNA]</scope>
    <source>
        <strain evidence="3">CCUG 30340</strain>
    </source>
</reference>
<dbReference type="RefSeq" id="WP_380021772.1">
    <property type="nucleotide sequence ID" value="NZ_JBHSHD010000010.1"/>
</dbReference>
<dbReference type="SUPFAM" id="SSF51126">
    <property type="entry name" value="Pectin lyase-like"/>
    <property type="match status" value="1"/>
</dbReference>
<dbReference type="NCBIfam" id="NF041518">
    <property type="entry name" value="choice_anch_Q"/>
    <property type="match status" value="1"/>
</dbReference>
<name>A0ABV9QXZ7_9GAMM</name>